<dbReference type="Proteomes" id="UP001189122">
    <property type="component" value="Unassembled WGS sequence"/>
</dbReference>
<name>A0A7I8JIE7_SPIIN</name>
<evidence type="ECO:0000313" key="2">
    <source>
        <dbReference type="Proteomes" id="UP001189122"/>
    </source>
</evidence>
<protein>
    <submittedName>
        <fullName evidence="1">Uncharacterized protein</fullName>
    </submittedName>
</protein>
<evidence type="ECO:0000313" key="1">
    <source>
        <dbReference type="EMBL" id="CAA2630684.1"/>
    </source>
</evidence>
<reference evidence="1 2" key="1">
    <citation type="submission" date="2019-12" db="EMBL/GenBank/DDBJ databases">
        <authorList>
            <person name="Scholz U."/>
            <person name="Mascher M."/>
            <person name="Fiebig A."/>
        </authorList>
    </citation>
    <scope>NUCLEOTIDE SEQUENCE</scope>
</reference>
<accession>A0A7I8JIE7</accession>
<dbReference type="EMBL" id="CACRZD030000013">
    <property type="protein sequence ID" value="CAA6669927.1"/>
    <property type="molecule type" value="Genomic_DNA"/>
</dbReference>
<organism evidence="1">
    <name type="scientific">Spirodela intermedia</name>
    <name type="common">Intermediate duckweed</name>
    <dbReference type="NCBI Taxonomy" id="51605"/>
    <lineage>
        <taxon>Eukaryota</taxon>
        <taxon>Viridiplantae</taxon>
        <taxon>Streptophyta</taxon>
        <taxon>Embryophyta</taxon>
        <taxon>Tracheophyta</taxon>
        <taxon>Spermatophyta</taxon>
        <taxon>Magnoliopsida</taxon>
        <taxon>Liliopsida</taxon>
        <taxon>Araceae</taxon>
        <taxon>Lemnoideae</taxon>
        <taxon>Spirodela</taxon>
    </lineage>
</organism>
<dbReference type="AlphaFoldDB" id="A0A7I8JIE7"/>
<keyword evidence="2" id="KW-1185">Reference proteome</keyword>
<sequence length="73" mass="8325">MDFIEGLPKLYGSNAVLVVVDKLSKYKYSYNTYYHSSIKMTPFRVIYGKDPPKLIKYGTSLSPLDAIDQLLSE</sequence>
<proteinExistence type="predicted"/>
<gene>
    <name evidence="1" type="ORF">SI7747_13016330</name>
</gene>
<dbReference type="EMBL" id="LR743600">
    <property type="protein sequence ID" value="CAA2630684.1"/>
    <property type="molecule type" value="Genomic_DNA"/>
</dbReference>